<organism evidence="9">
    <name type="scientific">Variovorax paradoxus</name>
    <dbReference type="NCBI Taxonomy" id="34073"/>
    <lineage>
        <taxon>Bacteria</taxon>
        <taxon>Pseudomonadati</taxon>
        <taxon>Pseudomonadota</taxon>
        <taxon>Betaproteobacteria</taxon>
        <taxon>Burkholderiales</taxon>
        <taxon>Comamonadaceae</taxon>
        <taxon>Variovorax</taxon>
    </lineage>
</organism>
<evidence type="ECO:0000256" key="2">
    <source>
        <dbReference type="ARBA" id="ARBA00022475"/>
    </source>
</evidence>
<dbReference type="GO" id="GO:0016763">
    <property type="term" value="F:pentosyltransferase activity"/>
    <property type="evidence" value="ECO:0007669"/>
    <property type="project" value="TreeGrafter"/>
</dbReference>
<evidence type="ECO:0000256" key="8">
    <source>
        <dbReference type="SAM" id="Phobius"/>
    </source>
</evidence>
<accession>A0A679IMV0</accession>
<evidence type="ECO:0008006" key="10">
    <source>
        <dbReference type="Google" id="ProtNLM"/>
    </source>
</evidence>
<feature type="transmembrane region" description="Helical" evidence="8">
    <location>
        <begin position="226"/>
        <end position="246"/>
    </location>
</feature>
<dbReference type="GO" id="GO:0005886">
    <property type="term" value="C:plasma membrane"/>
    <property type="evidence" value="ECO:0007669"/>
    <property type="project" value="UniProtKB-SubCell"/>
</dbReference>
<feature type="transmembrane region" description="Helical" evidence="8">
    <location>
        <begin position="70"/>
        <end position="88"/>
    </location>
</feature>
<dbReference type="InterPro" id="IPR050297">
    <property type="entry name" value="LipidA_mod_glycosyltrf_83"/>
</dbReference>
<feature type="transmembrane region" description="Helical" evidence="8">
    <location>
        <begin position="378"/>
        <end position="396"/>
    </location>
</feature>
<evidence type="ECO:0000256" key="7">
    <source>
        <dbReference type="ARBA" id="ARBA00023136"/>
    </source>
</evidence>
<keyword evidence="4" id="KW-0808">Transferase</keyword>
<dbReference type="GO" id="GO:0009103">
    <property type="term" value="P:lipopolysaccharide biosynthetic process"/>
    <property type="evidence" value="ECO:0007669"/>
    <property type="project" value="UniProtKB-ARBA"/>
</dbReference>
<keyword evidence="7 8" id="KW-0472">Membrane</keyword>
<dbReference type="AlphaFoldDB" id="A0A679IMV0"/>
<evidence type="ECO:0000256" key="6">
    <source>
        <dbReference type="ARBA" id="ARBA00022989"/>
    </source>
</evidence>
<feature type="transmembrane region" description="Helical" evidence="8">
    <location>
        <begin position="258"/>
        <end position="277"/>
    </location>
</feature>
<evidence type="ECO:0000256" key="3">
    <source>
        <dbReference type="ARBA" id="ARBA00022676"/>
    </source>
</evidence>
<sequence length="610" mass="66234">MFAAAHYAALAVFAFGCWGYGRALLGRLAPPPRRDAALEAAMAVSLGVGFFICAFQALAIFGAFKTGATAALVAAGFVAAAMQLPQWLRERRALRANTARAPWSYVERVAMIALALVALPALVAPLAPPIAFDELMYHLPYARQVAQQGSLGIHDWLRYPWFPYNYNLLYAAALQLGDDVLPHFLNALAGALSVVMIYRLGVLHASRLTGCIGAAIWLGLGDYSNALIDMGVALFVLSACVALWWWRESEPGKPVHGGLRWLGVAAFCLGLAGGSKYQALIFLPLVTLFVVRHERGLKAWALVFVCFLVPCIYWYARNAIMTGDPFNPIGARVFGFTEWTPADYVQQVADVRVHAELPNALIWSVFFAPFSVLWKRSAAVRAAGWFCLYSVVVWVVTSRYPRYLTASFPLLAAIAAIGWQVLFGWAAAGVRRMLGRRPAPDGAAAPLAGGAMSHGSARSGARAADWVLVLLLAVMAAVSVRQTAVKVALISTTPEARDAVLRQHVPGYAVMDYLRRNATGRVYQIALNEAIYYGPNPIWGDTLGPWRYTDFGALSGGDLARKLGGLGFTAIVLPNSVVPVFSARVDFDKYFAVQYEKDGSRVYRILPAAP</sequence>
<feature type="transmembrane region" description="Helical" evidence="8">
    <location>
        <begin position="408"/>
        <end position="428"/>
    </location>
</feature>
<name>A0A679IMV0_VARPD</name>
<evidence type="ECO:0000256" key="5">
    <source>
        <dbReference type="ARBA" id="ARBA00022692"/>
    </source>
</evidence>
<gene>
    <name evidence="9" type="ORF">VVAX_00729</name>
</gene>
<dbReference type="PANTHER" id="PTHR33908:SF11">
    <property type="entry name" value="MEMBRANE PROTEIN"/>
    <property type="match status" value="1"/>
</dbReference>
<feature type="transmembrane region" description="Helical" evidence="8">
    <location>
        <begin position="37"/>
        <end position="64"/>
    </location>
</feature>
<feature type="transmembrane region" description="Helical" evidence="8">
    <location>
        <begin position="297"/>
        <end position="316"/>
    </location>
</feature>
<feature type="transmembrane region" description="Helical" evidence="8">
    <location>
        <begin position="180"/>
        <end position="198"/>
    </location>
</feature>
<feature type="transmembrane region" description="Helical" evidence="8">
    <location>
        <begin position="6"/>
        <end position="25"/>
    </location>
</feature>
<protein>
    <recommendedName>
        <fullName evidence="10">Phospholipid carrier-dependent glycosyltransferase</fullName>
    </recommendedName>
</protein>
<proteinExistence type="predicted"/>
<dbReference type="EMBL" id="LR743507">
    <property type="protein sequence ID" value="CAA2100407.1"/>
    <property type="molecule type" value="Genomic_DNA"/>
</dbReference>
<evidence type="ECO:0000313" key="9">
    <source>
        <dbReference type="EMBL" id="CAA2100407.1"/>
    </source>
</evidence>
<comment type="subcellular location">
    <subcellularLocation>
        <location evidence="1">Cell membrane</location>
        <topology evidence="1">Multi-pass membrane protein</topology>
    </subcellularLocation>
</comment>
<evidence type="ECO:0000256" key="1">
    <source>
        <dbReference type="ARBA" id="ARBA00004651"/>
    </source>
</evidence>
<keyword evidence="5 8" id="KW-0812">Transmembrane</keyword>
<reference evidence="9" key="1">
    <citation type="submission" date="2019-12" db="EMBL/GenBank/DDBJ databases">
        <authorList>
            <person name="Cremers G."/>
        </authorList>
    </citation>
    <scope>NUCLEOTIDE SEQUENCE</scope>
    <source>
        <strain evidence="9">Vvax</strain>
    </source>
</reference>
<keyword evidence="6 8" id="KW-1133">Transmembrane helix</keyword>
<dbReference type="RefSeq" id="WP_339088469.1">
    <property type="nucleotide sequence ID" value="NZ_LR743507.1"/>
</dbReference>
<dbReference type="PANTHER" id="PTHR33908">
    <property type="entry name" value="MANNOSYLTRANSFERASE YKCB-RELATED"/>
    <property type="match status" value="1"/>
</dbReference>
<evidence type="ECO:0000256" key="4">
    <source>
        <dbReference type="ARBA" id="ARBA00022679"/>
    </source>
</evidence>
<keyword evidence="3" id="KW-0328">Glycosyltransferase</keyword>
<keyword evidence="2" id="KW-1003">Cell membrane</keyword>
<feature type="transmembrane region" description="Helical" evidence="8">
    <location>
        <begin position="109"/>
        <end position="131"/>
    </location>
</feature>